<name>A0A656AJ29_VIBCL</name>
<dbReference type="Proteomes" id="UP000041770">
    <property type="component" value="Unassembled WGS sequence"/>
</dbReference>
<evidence type="ECO:0000313" key="1">
    <source>
        <dbReference type="EMBL" id="CSD12439.1"/>
    </source>
</evidence>
<dbReference type="AlphaFoldDB" id="A0A656AJ29"/>
<evidence type="ECO:0000313" key="2">
    <source>
        <dbReference type="Proteomes" id="UP000041770"/>
    </source>
</evidence>
<organism evidence="1 2">
    <name type="scientific">Vibrio cholerae</name>
    <dbReference type="NCBI Taxonomy" id="666"/>
    <lineage>
        <taxon>Bacteria</taxon>
        <taxon>Pseudomonadati</taxon>
        <taxon>Pseudomonadota</taxon>
        <taxon>Gammaproteobacteria</taxon>
        <taxon>Vibrionales</taxon>
        <taxon>Vibrionaceae</taxon>
        <taxon>Vibrio</taxon>
    </lineage>
</organism>
<accession>A0A656AJ29</accession>
<sequence>MLFFAQLLSKKRLLERQYRQRLRPHKQVGSLYHDAVLGRDKVNPFQSKDDPEVRLSRPL</sequence>
<proteinExistence type="predicted"/>
<gene>
    <name evidence="1" type="ORF">ERS013200_03248</name>
</gene>
<reference evidence="1 2" key="1">
    <citation type="submission" date="2015-07" db="EMBL/GenBank/DDBJ databases">
        <authorList>
            <consortium name="Pathogen Informatics"/>
        </authorList>
    </citation>
    <scope>NUCLEOTIDE SEQUENCE [LARGE SCALE GENOMIC DNA]</scope>
    <source>
        <strain evidence="1 2">A316</strain>
    </source>
</reference>
<dbReference type="EMBL" id="CWQY01000029">
    <property type="protein sequence ID" value="CSD12439.1"/>
    <property type="molecule type" value="Genomic_DNA"/>
</dbReference>
<protein>
    <submittedName>
        <fullName evidence="1">Uncharacterized protein</fullName>
    </submittedName>
</protein>